<dbReference type="GO" id="GO:0004413">
    <property type="term" value="F:homoserine kinase activity"/>
    <property type="evidence" value="ECO:0007669"/>
    <property type="project" value="TreeGrafter"/>
</dbReference>
<dbReference type="Gene3D" id="3.90.1200.10">
    <property type="match status" value="1"/>
</dbReference>
<evidence type="ECO:0000259" key="2">
    <source>
        <dbReference type="Pfam" id="PF01636"/>
    </source>
</evidence>
<dbReference type="Proteomes" id="UP000318815">
    <property type="component" value="Unassembled WGS sequence"/>
</dbReference>
<dbReference type="SUPFAM" id="SSF56112">
    <property type="entry name" value="Protein kinase-like (PK-like)"/>
    <property type="match status" value="1"/>
</dbReference>
<accession>A0A5C6LSX7</accession>
<proteinExistence type="inferred from homology"/>
<dbReference type="InterPro" id="IPR050249">
    <property type="entry name" value="Pseudomonas-type_ThrB"/>
</dbReference>
<evidence type="ECO:0000313" key="3">
    <source>
        <dbReference type="EMBL" id="TWW00361.1"/>
    </source>
</evidence>
<dbReference type="PANTHER" id="PTHR21064:SF6">
    <property type="entry name" value="AMINOGLYCOSIDE PHOSPHOTRANSFERASE DOMAIN-CONTAINING PROTEIN"/>
    <property type="match status" value="1"/>
</dbReference>
<keyword evidence="3" id="KW-0808">Transferase</keyword>
<dbReference type="OrthoDB" id="241498at2"/>
<gene>
    <name evidence="3" type="ORF">FEF09_11820</name>
</gene>
<name>A0A5C6LSX7_9BACT</name>
<reference evidence="3 4" key="1">
    <citation type="submission" date="2019-08" db="EMBL/GenBank/DDBJ databases">
        <title>Whole genome sequencing of chitin degrading bacteria Chitinophaga pinensis YS16.</title>
        <authorList>
            <person name="Singh R.P."/>
            <person name="Manchanda G."/>
            <person name="Maurya I.K."/>
            <person name="Joshi N.K."/>
            <person name="Srivastava A.K."/>
        </authorList>
    </citation>
    <scope>NUCLEOTIDE SEQUENCE [LARGE SCALE GENOMIC DNA]</scope>
    <source>
        <strain evidence="3 4">YS-16</strain>
    </source>
</reference>
<comment type="similarity">
    <text evidence="1">Belongs to the pseudomonas-type ThrB family.</text>
</comment>
<dbReference type="Gene3D" id="3.30.200.20">
    <property type="entry name" value="Phosphorylase Kinase, domain 1"/>
    <property type="match status" value="1"/>
</dbReference>
<dbReference type="AlphaFoldDB" id="A0A5C6LSX7"/>
<keyword evidence="4" id="KW-1185">Reference proteome</keyword>
<organism evidence="3 4">
    <name type="scientific">Chitinophaga pinensis</name>
    <dbReference type="NCBI Taxonomy" id="79329"/>
    <lineage>
        <taxon>Bacteria</taxon>
        <taxon>Pseudomonadati</taxon>
        <taxon>Bacteroidota</taxon>
        <taxon>Chitinophagia</taxon>
        <taxon>Chitinophagales</taxon>
        <taxon>Chitinophagaceae</taxon>
        <taxon>Chitinophaga</taxon>
    </lineage>
</organism>
<sequence length="349" mass="40490">MVISKGKSYICDMQPIFPTTYSTLSPDALATYVSEHYALQNVQCQFIVRGVGDTYLITTDKDRFILRIYRSSHRTLGHIQSEVTLLNALKDAAISVSYAIADKHGHQIQALPAAEGIRHAVLFSYAEGRSHGMLSDNQLRNLGLEMARFHNVSAAIRLEDPRWTFDLDTTLFQPLAAAKPYFREDPVTYEWMLAAVERVKLALDGIHTDQISTGYCHFDFLPKNFHFDNNDKITLFDFDFFGRGWLIYDIMTFRQQLLLDKLMNRLTDEQMEAAFATFLNAYRSERHLNEEELAAIPWLGLGFWFYYMHFHFTHDQFYPLTLLYALQSRMGMLKKLLEEEWKKAMAVMS</sequence>
<protein>
    <submittedName>
        <fullName evidence="3">Phosphotransferase</fullName>
    </submittedName>
</protein>
<dbReference type="InterPro" id="IPR011009">
    <property type="entry name" value="Kinase-like_dom_sf"/>
</dbReference>
<dbReference type="EMBL" id="VOHS01000009">
    <property type="protein sequence ID" value="TWW00361.1"/>
    <property type="molecule type" value="Genomic_DNA"/>
</dbReference>
<evidence type="ECO:0000313" key="4">
    <source>
        <dbReference type="Proteomes" id="UP000318815"/>
    </source>
</evidence>
<dbReference type="GO" id="GO:0009088">
    <property type="term" value="P:threonine biosynthetic process"/>
    <property type="evidence" value="ECO:0007669"/>
    <property type="project" value="TreeGrafter"/>
</dbReference>
<dbReference type="PANTHER" id="PTHR21064">
    <property type="entry name" value="AMINOGLYCOSIDE PHOSPHOTRANSFERASE DOMAIN-CONTAINING PROTEIN-RELATED"/>
    <property type="match status" value="1"/>
</dbReference>
<feature type="domain" description="Aminoglycoside phosphotransferase" evidence="2">
    <location>
        <begin position="50"/>
        <end position="285"/>
    </location>
</feature>
<dbReference type="InterPro" id="IPR002575">
    <property type="entry name" value="Aminoglycoside_PTrfase"/>
</dbReference>
<comment type="caution">
    <text evidence="3">The sequence shown here is derived from an EMBL/GenBank/DDBJ whole genome shotgun (WGS) entry which is preliminary data.</text>
</comment>
<evidence type="ECO:0000256" key="1">
    <source>
        <dbReference type="ARBA" id="ARBA00038240"/>
    </source>
</evidence>
<dbReference type="Pfam" id="PF01636">
    <property type="entry name" value="APH"/>
    <property type="match status" value="1"/>
</dbReference>